<keyword evidence="4" id="KW-0408">Iron</keyword>
<evidence type="ECO:0000256" key="4">
    <source>
        <dbReference type="ARBA" id="ARBA00023004"/>
    </source>
</evidence>
<evidence type="ECO:0000259" key="6">
    <source>
        <dbReference type="PROSITE" id="PS51296"/>
    </source>
</evidence>
<dbReference type="OrthoDB" id="9800776at2"/>
<dbReference type="PANTHER" id="PTHR21266">
    <property type="entry name" value="IRON-SULFUR DOMAIN CONTAINING PROTEIN"/>
    <property type="match status" value="1"/>
</dbReference>
<dbReference type="InterPro" id="IPR017941">
    <property type="entry name" value="Rieske_2Fe-2S"/>
</dbReference>
<feature type="domain" description="Rieske" evidence="6">
    <location>
        <begin position="8"/>
        <end position="109"/>
    </location>
</feature>
<dbReference type="SUPFAM" id="SSF55961">
    <property type="entry name" value="Bet v1-like"/>
    <property type="match status" value="1"/>
</dbReference>
<keyword evidence="5" id="KW-0411">Iron-sulfur</keyword>
<organism evidence="7 8">
    <name type="scientific">Roseomonas mucosa</name>
    <dbReference type="NCBI Taxonomy" id="207340"/>
    <lineage>
        <taxon>Bacteria</taxon>
        <taxon>Pseudomonadati</taxon>
        <taxon>Pseudomonadota</taxon>
        <taxon>Alphaproteobacteria</taxon>
        <taxon>Acetobacterales</taxon>
        <taxon>Roseomonadaceae</taxon>
        <taxon>Roseomonas</taxon>
    </lineage>
</organism>
<dbReference type="InterPro" id="IPR050584">
    <property type="entry name" value="Cholesterol_7-desaturase"/>
</dbReference>
<dbReference type="PANTHER" id="PTHR21266:SF60">
    <property type="entry name" value="3-KETOSTEROID-9-ALPHA-MONOOXYGENASE, OXYGENASE COMPONENT"/>
    <property type="match status" value="1"/>
</dbReference>
<evidence type="ECO:0000256" key="3">
    <source>
        <dbReference type="ARBA" id="ARBA00023002"/>
    </source>
</evidence>
<dbReference type="EMBL" id="LLWF02000042">
    <property type="protein sequence ID" value="ONH82775.1"/>
    <property type="molecule type" value="Genomic_DNA"/>
</dbReference>
<keyword evidence="7" id="KW-0223">Dioxygenase</keyword>
<dbReference type="PROSITE" id="PS00570">
    <property type="entry name" value="RING_HYDROXYL_ALPHA"/>
    <property type="match status" value="1"/>
</dbReference>
<dbReference type="RefSeq" id="WP_058389466.1">
    <property type="nucleotide sequence ID" value="NZ_LLWF02000042.1"/>
</dbReference>
<dbReference type="AlphaFoldDB" id="A0A1S8D5V2"/>
<dbReference type="PROSITE" id="PS51296">
    <property type="entry name" value="RIESKE"/>
    <property type="match status" value="1"/>
</dbReference>
<name>A0A1S8D5V2_9PROT</name>
<dbReference type="STRING" id="207340.APZ41_012950"/>
<accession>A0A1S8D5V2</accession>
<dbReference type="InterPro" id="IPR036922">
    <property type="entry name" value="Rieske_2Fe-2S_sf"/>
</dbReference>
<evidence type="ECO:0000256" key="1">
    <source>
        <dbReference type="ARBA" id="ARBA00022714"/>
    </source>
</evidence>
<dbReference type="CDD" id="cd08878">
    <property type="entry name" value="RHO_alpha_C_DMO-like"/>
    <property type="match status" value="1"/>
</dbReference>
<dbReference type="Pfam" id="PF19112">
    <property type="entry name" value="VanA_C"/>
    <property type="match status" value="1"/>
</dbReference>
<dbReference type="Pfam" id="PF00355">
    <property type="entry name" value="Rieske"/>
    <property type="match status" value="1"/>
</dbReference>
<reference evidence="7" key="1">
    <citation type="submission" date="2016-12" db="EMBL/GenBank/DDBJ databases">
        <title>Draft genome sequence of Roseomonas mucosa strain AU37, isolated from a peripheral intravenous catheter.</title>
        <authorList>
            <person name="Choudhury M.A."/>
            <person name="Sidjabat H.E."/>
            <person name="Wailan A.M."/>
            <person name="Zhang L."/>
            <person name="Marsh N.M."/>
            <person name="Rickard C.M."/>
            <person name="Davies M."/>
            <person name="Mcmillan D.J."/>
        </authorList>
    </citation>
    <scope>NUCLEOTIDE SEQUENCE [LARGE SCALE GENOMIC DNA]</scope>
    <source>
        <strain evidence="7">AU37</strain>
    </source>
</reference>
<gene>
    <name evidence="7" type="ORF">APZ41_012950</name>
</gene>
<keyword evidence="1" id="KW-0001">2Fe-2S</keyword>
<dbReference type="InterPro" id="IPR044043">
    <property type="entry name" value="VanA_C_cat"/>
</dbReference>
<evidence type="ECO:0000256" key="5">
    <source>
        <dbReference type="ARBA" id="ARBA00023014"/>
    </source>
</evidence>
<comment type="caution">
    <text evidence="7">The sequence shown here is derived from an EMBL/GenBank/DDBJ whole genome shotgun (WGS) entry which is preliminary data.</text>
</comment>
<evidence type="ECO:0000313" key="8">
    <source>
        <dbReference type="Proteomes" id="UP000054844"/>
    </source>
</evidence>
<dbReference type="GO" id="GO:0051537">
    <property type="term" value="F:2 iron, 2 sulfur cluster binding"/>
    <property type="evidence" value="ECO:0007669"/>
    <property type="project" value="UniProtKB-KW"/>
</dbReference>
<proteinExistence type="predicted"/>
<protein>
    <submittedName>
        <fullName evidence="7">Aromatic-ring-hydroxylating dioxygenase subunit alpha</fullName>
    </submittedName>
</protein>
<dbReference type="GO" id="GO:0051213">
    <property type="term" value="F:dioxygenase activity"/>
    <property type="evidence" value="ECO:0007669"/>
    <property type="project" value="UniProtKB-KW"/>
</dbReference>
<dbReference type="Gene3D" id="2.102.10.10">
    <property type="entry name" value="Rieske [2Fe-2S] iron-sulphur domain"/>
    <property type="match status" value="1"/>
</dbReference>
<dbReference type="InterPro" id="IPR015881">
    <property type="entry name" value="ARHD_Rieske_2Fe_2S"/>
</dbReference>
<keyword evidence="8" id="KW-1185">Reference proteome</keyword>
<dbReference type="Gene3D" id="3.90.380.10">
    <property type="entry name" value="Naphthalene 1,2-dioxygenase Alpha Subunit, Chain A, domain 1"/>
    <property type="match status" value="1"/>
</dbReference>
<evidence type="ECO:0000313" key="7">
    <source>
        <dbReference type="EMBL" id="ONH82775.1"/>
    </source>
</evidence>
<dbReference type="GO" id="GO:0005506">
    <property type="term" value="F:iron ion binding"/>
    <property type="evidence" value="ECO:0007669"/>
    <property type="project" value="InterPro"/>
</dbReference>
<sequence>MFLMNNWYVAGWEADLQPGSVVARRFLNLPVVLFRTMAGEIGALEDRCCHRAMPLSSGVVEGEALRCFYHGLEFATNGACTKVPAQDKVPSSARVRSYKLVARNHVLWIWMGDQEQADEAQIPAYEVHDNPRWAWTPSYFHLQGNWQLLIENLLDLSHLSYVHPKTIGGNPAIHFRAQMTTTRTERTVRVERRMPNSAPPPTYVAAKGFTGLIDRWQEIEFEPVLIRINTGGCDAGTGAYEGLRDQGFSMSGFHGITPETESTTHYFWSIATDAVANGVPETVFRQTYDTFVEDRAVLEQQQIRLSEDPLRPKVDIVSDAGGNHARRILARLMEAERTQVAAE</sequence>
<dbReference type="SUPFAM" id="SSF50022">
    <property type="entry name" value="ISP domain"/>
    <property type="match status" value="1"/>
</dbReference>
<dbReference type="Proteomes" id="UP000054844">
    <property type="component" value="Unassembled WGS sequence"/>
</dbReference>
<evidence type="ECO:0000256" key="2">
    <source>
        <dbReference type="ARBA" id="ARBA00022723"/>
    </source>
</evidence>
<keyword evidence="2" id="KW-0479">Metal-binding</keyword>
<keyword evidence="3" id="KW-0560">Oxidoreductase</keyword>